<reference evidence="1" key="1">
    <citation type="submission" date="2023-04" db="EMBL/GenBank/DDBJ databases">
        <title>Four porcine-derived lactic acid bacteria strains analyses and their evaluation as potential probiotics based on genomics.</title>
        <authorList>
            <person name="Niu D."/>
        </authorList>
    </citation>
    <scope>NUCLEOTIDE SEQUENCE</scope>
    <source>
        <strain evidence="1">ZSB1</strain>
    </source>
</reference>
<gene>
    <name evidence="1" type="ORF">QFF56_02920</name>
</gene>
<dbReference type="RefSeq" id="WP_283534846.1">
    <property type="nucleotide sequence ID" value="NZ_CP123751.1"/>
</dbReference>
<name>A0AAJ6FPA7_9LACO</name>
<evidence type="ECO:0000313" key="1">
    <source>
        <dbReference type="EMBL" id="WHQ80652.1"/>
    </source>
</evidence>
<dbReference type="AlphaFoldDB" id="A0AAJ6FPA7"/>
<organism evidence="1 2">
    <name type="scientific">Ligilactobacillus animalis</name>
    <dbReference type="NCBI Taxonomy" id="1605"/>
    <lineage>
        <taxon>Bacteria</taxon>
        <taxon>Bacillati</taxon>
        <taxon>Bacillota</taxon>
        <taxon>Bacilli</taxon>
        <taxon>Lactobacillales</taxon>
        <taxon>Lactobacillaceae</taxon>
        <taxon>Ligilactobacillus</taxon>
    </lineage>
</organism>
<proteinExistence type="predicted"/>
<evidence type="ECO:0000313" key="2">
    <source>
        <dbReference type="Proteomes" id="UP001238155"/>
    </source>
</evidence>
<dbReference type="Proteomes" id="UP001238155">
    <property type="component" value="Chromosome"/>
</dbReference>
<sequence>MKKKVRPAKSQRIIFWNPRAKNASEEPYEKGITLEQYLNRIKKGLVK</sequence>
<accession>A0AAJ6FPA7</accession>
<protein>
    <submittedName>
        <fullName evidence="1">Uncharacterized protein</fullName>
    </submittedName>
</protein>
<dbReference type="EMBL" id="CP123751">
    <property type="protein sequence ID" value="WHQ80652.1"/>
    <property type="molecule type" value="Genomic_DNA"/>
</dbReference>